<dbReference type="InterPro" id="IPR003961">
    <property type="entry name" value="FN3_dom"/>
</dbReference>
<dbReference type="Gene3D" id="2.60.40.10">
    <property type="entry name" value="Immunoglobulins"/>
    <property type="match status" value="4"/>
</dbReference>
<dbReference type="Proteomes" id="UP000683360">
    <property type="component" value="Unassembled WGS sequence"/>
</dbReference>
<reference evidence="3" key="1">
    <citation type="submission" date="2021-03" db="EMBL/GenBank/DDBJ databases">
        <authorList>
            <person name="Bekaert M."/>
        </authorList>
    </citation>
    <scope>NUCLEOTIDE SEQUENCE</scope>
</reference>
<evidence type="ECO:0000313" key="3">
    <source>
        <dbReference type="EMBL" id="CAG2210046.1"/>
    </source>
</evidence>
<gene>
    <name evidence="3" type="ORF">MEDL_24144</name>
</gene>
<dbReference type="CDD" id="cd00063">
    <property type="entry name" value="FN3"/>
    <property type="match status" value="3"/>
</dbReference>
<evidence type="ECO:0000259" key="2">
    <source>
        <dbReference type="PROSITE" id="PS50853"/>
    </source>
</evidence>
<keyword evidence="1" id="KW-0677">Repeat</keyword>
<feature type="domain" description="Fibronectin type-III" evidence="2">
    <location>
        <begin position="96"/>
        <end position="199"/>
    </location>
</feature>
<keyword evidence="3" id="KW-0808">Transferase</keyword>
<name>A0A8S3RUJ7_MYTED</name>
<protein>
    <submittedName>
        <fullName evidence="3">TTN</fullName>
        <ecNumber evidence="3">2.7.11.1</ecNumber>
    </submittedName>
</protein>
<dbReference type="SUPFAM" id="SSF49265">
    <property type="entry name" value="Fibronectin type III"/>
    <property type="match status" value="3"/>
</dbReference>
<dbReference type="SMART" id="SM00060">
    <property type="entry name" value="FN3"/>
    <property type="match status" value="2"/>
</dbReference>
<comment type="caution">
    <text evidence="3">The sequence shown here is derived from an EMBL/GenBank/DDBJ whole genome shotgun (WGS) entry which is preliminary data.</text>
</comment>
<sequence>MECTDRSMTIEWDINDSENSLTYVLYHRHKQSTGWNDSKIPPEDVRRTNPGRLMYIFSKLSPDTCYELKMCSVDIHKVKSHNTASSRNAHFKSVRAPENCRTAECTDRSITIGWDISMSEIHIIEYELYHRRYTSDEWTISQIPSQNPSTLEGRRRTYILGNLLPETCYEFKMCSVNILYNKRSYTKPTSQKTLQIAPTNFEIMECTDRSMTIEWDINDSENSLTYVLYHRHKQSTGWNDSKIPPEDVRRTNPGRLMYIFSKLSPDTCYELKMCSVDIHKVKSHNTASKSQRTLQIEYELYHRRYTSDEWTISQIPSQNPSTLEGRRRTYILGNLLPETCYEFKMCSVNILYNKHSYTKPTSQKTLQIAPQKFRTAECTDRSITIEWDSEKNIQYELYHRRKTSDEWTFLQIPTEFIYRGER</sequence>
<dbReference type="AlphaFoldDB" id="A0A8S3RUJ7"/>
<dbReference type="Pfam" id="PF00041">
    <property type="entry name" value="fn3"/>
    <property type="match status" value="1"/>
</dbReference>
<dbReference type="InterPro" id="IPR050991">
    <property type="entry name" value="ECM_Regulatory_Proteins"/>
</dbReference>
<dbReference type="EC" id="2.7.11.1" evidence="3"/>
<keyword evidence="4" id="KW-1185">Reference proteome</keyword>
<dbReference type="PANTHER" id="PTHR46708:SF2">
    <property type="entry name" value="FIBRONECTIN TYPE-III DOMAIN-CONTAINING PROTEIN"/>
    <property type="match status" value="1"/>
</dbReference>
<dbReference type="PANTHER" id="PTHR46708">
    <property type="entry name" value="TENASCIN"/>
    <property type="match status" value="1"/>
</dbReference>
<dbReference type="InterPro" id="IPR013783">
    <property type="entry name" value="Ig-like_fold"/>
</dbReference>
<dbReference type="PROSITE" id="PS50853">
    <property type="entry name" value="FN3"/>
    <property type="match status" value="1"/>
</dbReference>
<dbReference type="GO" id="GO:0004674">
    <property type="term" value="F:protein serine/threonine kinase activity"/>
    <property type="evidence" value="ECO:0007669"/>
    <property type="project" value="UniProtKB-EC"/>
</dbReference>
<proteinExistence type="predicted"/>
<evidence type="ECO:0000256" key="1">
    <source>
        <dbReference type="ARBA" id="ARBA00022737"/>
    </source>
</evidence>
<organism evidence="3 4">
    <name type="scientific">Mytilus edulis</name>
    <name type="common">Blue mussel</name>
    <dbReference type="NCBI Taxonomy" id="6550"/>
    <lineage>
        <taxon>Eukaryota</taxon>
        <taxon>Metazoa</taxon>
        <taxon>Spiralia</taxon>
        <taxon>Lophotrochozoa</taxon>
        <taxon>Mollusca</taxon>
        <taxon>Bivalvia</taxon>
        <taxon>Autobranchia</taxon>
        <taxon>Pteriomorphia</taxon>
        <taxon>Mytilida</taxon>
        <taxon>Mytiloidea</taxon>
        <taxon>Mytilidae</taxon>
        <taxon>Mytilinae</taxon>
        <taxon>Mytilus</taxon>
    </lineage>
</organism>
<accession>A0A8S3RUJ7</accession>
<evidence type="ECO:0000313" key="4">
    <source>
        <dbReference type="Proteomes" id="UP000683360"/>
    </source>
</evidence>
<dbReference type="OrthoDB" id="261433at2759"/>
<dbReference type="InterPro" id="IPR036116">
    <property type="entry name" value="FN3_sf"/>
</dbReference>
<dbReference type="EMBL" id="CAJPWZ010001218">
    <property type="protein sequence ID" value="CAG2210046.1"/>
    <property type="molecule type" value="Genomic_DNA"/>
</dbReference>